<dbReference type="Proteomes" id="UP000248079">
    <property type="component" value="Unassembled WGS sequence"/>
</dbReference>
<organism evidence="2 3">
    <name type="scientific">Marinifilum breve</name>
    <dbReference type="NCBI Taxonomy" id="2184082"/>
    <lineage>
        <taxon>Bacteria</taxon>
        <taxon>Pseudomonadati</taxon>
        <taxon>Bacteroidota</taxon>
        <taxon>Bacteroidia</taxon>
        <taxon>Marinilabiliales</taxon>
        <taxon>Marinifilaceae</taxon>
    </lineage>
</organism>
<comment type="caution">
    <text evidence="2">The sequence shown here is derived from an EMBL/GenBank/DDBJ whole genome shotgun (WGS) entry which is preliminary data.</text>
</comment>
<keyword evidence="3" id="KW-1185">Reference proteome</keyword>
<reference evidence="2 3" key="1">
    <citation type="submission" date="2018-05" db="EMBL/GenBank/DDBJ databases">
        <title>Marinifilum breve JC075T sp. nov., a marine bacterium isolated from Yongle Blue Hole in the South China Sea.</title>
        <authorList>
            <person name="Fu T."/>
        </authorList>
    </citation>
    <scope>NUCLEOTIDE SEQUENCE [LARGE SCALE GENOMIC DNA]</scope>
    <source>
        <strain evidence="2 3">JC075</strain>
    </source>
</reference>
<keyword evidence="1" id="KW-0472">Membrane</keyword>
<gene>
    <name evidence="2" type="ORF">DF185_06625</name>
</gene>
<accession>A0A2V4A351</accession>
<keyword evidence="1" id="KW-1133">Transmembrane helix</keyword>
<feature type="transmembrane region" description="Helical" evidence="1">
    <location>
        <begin position="24"/>
        <end position="43"/>
    </location>
</feature>
<protein>
    <submittedName>
        <fullName evidence="2">Uncharacterized protein</fullName>
    </submittedName>
</protein>
<evidence type="ECO:0000256" key="1">
    <source>
        <dbReference type="SAM" id="Phobius"/>
    </source>
</evidence>
<proteinExistence type="predicted"/>
<sequence length="60" mass="7283">MIALVTHYKSYRTAFNKQNKHWEVFFLMLFFNPHFNMIVIFLVNACQKWLFEKDLIGKIG</sequence>
<keyword evidence="1" id="KW-0812">Transmembrane</keyword>
<dbReference type="EMBL" id="QFLI01000002">
    <property type="protein sequence ID" value="PXY02317.1"/>
    <property type="molecule type" value="Genomic_DNA"/>
</dbReference>
<name>A0A2V4A351_9BACT</name>
<evidence type="ECO:0000313" key="3">
    <source>
        <dbReference type="Proteomes" id="UP000248079"/>
    </source>
</evidence>
<evidence type="ECO:0000313" key="2">
    <source>
        <dbReference type="EMBL" id="PXY02317.1"/>
    </source>
</evidence>
<dbReference type="AlphaFoldDB" id="A0A2V4A351"/>